<dbReference type="InterPro" id="IPR006311">
    <property type="entry name" value="TAT_signal"/>
</dbReference>
<accession>A0A7W9G8T0</accession>
<dbReference type="Proteomes" id="UP000579153">
    <property type="component" value="Unassembled WGS sequence"/>
</dbReference>
<dbReference type="InterPro" id="IPR050490">
    <property type="entry name" value="Bact_solute-bd_prot1"/>
</dbReference>
<keyword evidence="1" id="KW-1003">Cell membrane</keyword>
<evidence type="ECO:0000256" key="4">
    <source>
        <dbReference type="ARBA" id="ARBA00023139"/>
    </source>
</evidence>
<dbReference type="Gene3D" id="3.40.190.10">
    <property type="entry name" value="Periplasmic binding protein-like II"/>
    <property type="match status" value="1"/>
</dbReference>
<protein>
    <submittedName>
        <fullName evidence="6">Multiple sugar transport system substrate-binding protein</fullName>
    </submittedName>
</protein>
<keyword evidence="6" id="KW-0762">Sugar transport</keyword>
<gene>
    <name evidence="6" type="ORF">HD596_006053</name>
</gene>
<evidence type="ECO:0000313" key="7">
    <source>
        <dbReference type="Proteomes" id="UP000579153"/>
    </source>
</evidence>
<dbReference type="PANTHER" id="PTHR43649:SF33">
    <property type="entry name" value="POLYGALACTURONAN_RHAMNOGALACTURONAN-BINDING PROTEIN YTCQ"/>
    <property type="match status" value="1"/>
</dbReference>
<dbReference type="InterPro" id="IPR006059">
    <property type="entry name" value="SBP"/>
</dbReference>
<dbReference type="SUPFAM" id="SSF53850">
    <property type="entry name" value="Periplasmic binding protein-like II"/>
    <property type="match status" value="1"/>
</dbReference>
<evidence type="ECO:0000256" key="3">
    <source>
        <dbReference type="ARBA" id="ARBA00023136"/>
    </source>
</evidence>
<dbReference type="PANTHER" id="PTHR43649">
    <property type="entry name" value="ARABINOSE-BINDING PROTEIN-RELATED"/>
    <property type="match status" value="1"/>
</dbReference>
<keyword evidence="3" id="KW-0472">Membrane</keyword>
<evidence type="ECO:0000256" key="2">
    <source>
        <dbReference type="ARBA" id="ARBA00022729"/>
    </source>
</evidence>
<keyword evidence="5" id="KW-0449">Lipoprotein</keyword>
<organism evidence="6 7">
    <name type="scientific">Nonomuraea jabiensis</name>
    <dbReference type="NCBI Taxonomy" id="882448"/>
    <lineage>
        <taxon>Bacteria</taxon>
        <taxon>Bacillati</taxon>
        <taxon>Actinomycetota</taxon>
        <taxon>Actinomycetes</taxon>
        <taxon>Streptosporangiales</taxon>
        <taxon>Streptosporangiaceae</taxon>
        <taxon>Nonomuraea</taxon>
    </lineage>
</organism>
<dbReference type="EMBL" id="JACHMB010000001">
    <property type="protein sequence ID" value="MBB5779297.1"/>
    <property type="molecule type" value="Genomic_DNA"/>
</dbReference>
<proteinExistence type="predicted"/>
<dbReference type="AlphaFoldDB" id="A0A7W9G8T0"/>
<keyword evidence="6" id="KW-0813">Transport</keyword>
<comment type="caution">
    <text evidence="6">The sequence shown here is derived from an EMBL/GenBank/DDBJ whole genome shotgun (WGS) entry which is preliminary data.</text>
</comment>
<evidence type="ECO:0000256" key="1">
    <source>
        <dbReference type="ARBA" id="ARBA00022475"/>
    </source>
</evidence>
<dbReference type="CDD" id="cd13585">
    <property type="entry name" value="PBP2_TMBP_like"/>
    <property type="match status" value="1"/>
</dbReference>
<keyword evidence="2" id="KW-0732">Signal</keyword>
<dbReference type="Pfam" id="PF13416">
    <property type="entry name" value="SBP_bac_8"/>
    <property type="match status" value="1"/>
</dbReference>
<name>A0A7W9G8T0_9ACTN</name>
<dbReference type="PROSITE" id="PS51318">
    <property type="entry name" value="TAT"/>
    <property type="match status" value="1"/>
</dbReference>
<evidence type="ECO:0000313" key="6">
    <source>
        <dbReference type="EMBL" id="MBB5779297.1"/>
    </source>
</evidence>
<keyword evidence="4" id="KW-0564">Palmitate</keyword>
<sequence>MTRQHHPAEVLGPNALSRRGFIRTAARAGVAMGLASAVSACGGSGGGSDGTVTLQLWDTDTRPERTANLKKLISMFEAKNPGIRINYLGLPTDQYMQKINTAIATRSTPDLLTPKASDLAALVAQNALAPLDERLKKAGLEPQISEQMLKSTQAAAPDGKLYLTPTTSLADVIYYRADWFQEAGLKPPATWADFDAAASRLTNASSGRFGYTLRGGNGFFSQFVQMVYPRAGVSTFFREDGSSTLDDPAIIAACEKYVALFGKQTARSDLTADFKTMVAQFGNGGAAMLSHSIGSYPNHVAALGAEKVGAVAPFPGPDGQVLTGWMTTGFGMFQASEHQEEAWKFLAYTMEPEGNSFWAQKSGYLPGNKTVAKEQWVTENAAMKAALDAAAKPGVVTLELPYYLPEFTSITVTDLLPEWQKVLQGSLTSRDFLTAAAAALTTAKRKYDKEHG</sequence>
<evidence type="ECO:0000256" key="5">
    <source>
        <dbReference type="ARBA" id="ARBA00023288"/>
    </source>
</evidence>
<keyword evidence="7" id="KW-1185">Reference proteome</keyword>
<dbReference type="RefSeq" id="WP_185072632.1">
    <property type="nucleotide sequence ID" value="NZ_JACHMB010000001.1"/>
</dbReference>
<reference evidence="6 7" key="1">
    <citation type="submission" date="2020-08" db="EMBL/GenBank/DDBJ databases">
        <title>Sequencing the genomes of 1000 actinobacteria strains.</title>
        <authorList>
            <person name="Klenk H.-P."/>
        </authorList>
    </citation>
    <scope>NUCLEOTIDE SEQUENCE [LARGE SCALE GENOMIC DNA]</scope>
    <source>
        <strain evidence="6 7">DSM 45507</strain>
    </source>
</reference>